<keyword evidence="2" id="KW-0472">Membrane</keyword>
<gene>
    <name evidence="3" type="ORF">LPU83_pLPU83a_0078</name>
</gene>
<dbReference type="PATRIC" id="fig|348824.6.peg.4595"/>
<keyword evidence="4" id="KW-1185">Reference proteome</keyword>
<dbReference type="EMBL" id="HG916853">
    <property type="protein sequence ID" value="CDM59919.1"/>
    <property type="molecule type" value="Genomic_DNA"/>
</dbReference>
<protein>
    <recommendedName>
        <fullName evidence="5">Transmembrane protein</fullName>
    </recommendedName>
</protein>
<proteinExistence type="predicted"/>
<dbReference type="Proteomes" id="UP000019443">
    <property type="component" value="Plasmid pLPU83a"/>
</dbReference>
<dbReference type="KEGG" id="rhl:LPU83_pLPU83a_0078"/>
<evidence type="ECO:0000256" key="2">
    <source>
        <dbReference type="SAM" id="Phobius"/>
    </source>
</evidence>
<evidence type="ECO:0000313" key="4">
    <source>
        <dbReference type="Proteomes" id="UP000019443"/>
    </source>
</evidence>
<keyword evidence="2" id="KW-0812">Transmembrane</keyword>
<keyword evidence="3" id="KW-0614">Plasmid</keyword>
<name>W6RGH8_9HYPH</name>
<keyword evidence="2" id="KW-1133">Transmembrane helix</keyword>
<evidence type="ECO:0008006" key="5">
    <source>
        <dbReference type="Google" id="ProtNLM"/>
    </source>
</evidence>
<dbReference type="AlphaFoldDB" id="W6RGH8"/>
<accession>W6RGH8</accession>
<organism evidence="3 4">
    <name type="scientific">Rhizobium favelukesii</name>
    <dbReference type="NCBI Taxonomy" id="348824"/>
    <lineage>
        <taxon>Bacteria</taxon>
        <taxon>Pseudomonadati</taxon>
        <taxon>Pseudomonadota</taxon>
        <taxon>Alphaproteobacteria</taxon>
        <taxon>Hyphomicrobiales</taxon>
        <taxon>Rhizobiaceae</taxon>
        <taxon>Rhizobium/Agrobacterium group</taxon>
        <taxon>Rhizobium</taxon>
    </lineage>
</organism>
<geneLocation type="plasmid" evidence="3 4">
    <name>pLPU83a</name>
</geneLocation>
<evidence type="ECO:0000313" key="3">
    <source>
        <dbReference type="EMBL" id="CDM59919.1"/>
    </source>
</evidence>
<feature type="region of interest" description="Disordered" evidence="1">
    <location>
        <begin position="1"/>
        <end position="21"/>
    </location>
</feature>
<reference evidence="3" key="1">
    <citation type="submission" date="2013-11" db="EMBL/GenBank/DDBJ databases">
        <title>Draft genome sequence of the broad-host-range Rhizobium sp. LPU83 strain, a member of the low-genetic diversity Oregon-like Rhizobium sp. group.</title>
        <authorList>
            <person name="Wibberg D."/>
            <person name="Puehler A."/>
            <person name="Schlueter A."/>
        </authorList>
    </citation>
    <scope>NUCLEOTIDE SEQUENCE [LARGE SCALE GENOMIC DNA]</scope>
    <source>
        <strain evidence="3">LPU83</strain>
        <plasmid evidence="3">pLPU83a</plasmid>
    </source>
</reference>
<feature type="transmembrane region" description="Helical" evidence="2">
    <location>
        <begin position="34"/>
        <end position="57"/>
    </location>
</feature>
<feature type="compositionally biased region" description="Basic and acidic residues" evidence="1">
    <location>
        <begin position="1"/>
        <end position="13"/>
    </location>
</feature>
<sequence length="87" mass="9844">MRGKEEALTKGRGAEINTPDYDPKNVARYGRATIILSALAAALVIYGLWSVLPWVYFTYGRRWLALVVVIIVAAPAVFRYVVRYILR</sequence>
<evidence type="ECO:0000256" key="1">
    <source>
        <dbReference type="SAM" id="MobiDB-lite"/>
    </source>
</evidence>
<dbReference type="RefSeq" id="WP_024318932.1">
    <property type="nucleotide sequence ID" value="NZ_HG916853.1"/>
</dbReference>
<dbReference type="HOGENOM" id="CLU_2481178_0_0_5"/>
<feature type="transmembrane region" description="Helical" evidence="2">
    <location>
        <begin position="63"/>
        <end position="82"/>
    </location>
</feature>